<keyword evidence="3" id="KW-1185">Reference proteome</keyword>
<dbReference type="EMBL" id="VDFV01000063">
    <property type="protein sequence ID" value="TNC61834.1"/>
    <property type="molecule type" value="Genomic_DNA"/>
</dbReference>
<dbReference type="InterPro" id="IPR014710">
    <property type="entry name" value="RmlC-like_jellyroll"/>
</dbReference>
<proteinExistence type="predicted"/>
<name>A0A5C4N5E3_9RHOB</name>
<sequence>MSLFTHITADTGLTPGLEAEGGRGKSWRRLVWEDEGQPETATKVAVWIAEPGTYAYPPRNLEETFVVLEGEAICRLGDGEPERIGPGSIVQVPKGVAPWLEVLSPFRKVATVVPKP</sequence>
<feature type="domain" description="(S)-ureidoglycine aminohydrolase cupin" evidence="1">
    <location>
        <begin position="40"/>
        <end position="109"/>
    </location>
</feature>
<organism evidence="2 3">
    <name type="scientific">Rubellimicrobium roseum</name>
    <dbReference type="NCBI Taxonomy" id="687525"/>
    <lineage>
        <taxon>Bacteria</taxon>
        <taxon>Pseudomonadati</taxon>
        <taxon>Pseudomonadota</taxon>
        <taxon>Alphaproteobacteria</taxon>
        <taxon>Rhodobacterales</taxon>
        <taxon>Roseobacteraceae</taxon>
        <taxon>Rubellimicrobium</taxon>
    </lineage>
</organism>
<dbReference type="SUPFAM" id="SSF51182">
    <property type="entry name" value="RmlC-like cupins"/>
    <property type="match status" value="1"/>
</dbReference>
<accession>A0A5C4N5E3</accession>
<evidence type="ECO:0000313" key="3">
    <source>
        <dbReference type="Proteomes" id="UP000305709"/>
    </source>
</evidence>
<dbReference type="Gene3D" id="2.60.120.10">
    <property type="entry name" value="Jelly Rolls"/>
    <property type="match status" value="1"/>
</dbReference>
<reference evidence="2 3" key="1">
    <citation type="submission" date="2019-06" db="EMBL/GenBank/DDBJ databases">
        <authorList>
            <person name="Jiang L."/>
        </authorList>
    </citation>
    <scope>NUCLEOTIDE SEQUENCE [LARGE SCALE GENOMIC DNA]</scope>
    <source>
        <strain evidence="2 3">YIM 48858</strain>
    </source>
</reference>
<protein>
    <submittedName>
        <fullName evidence="2">DUF861 domain-containing protein</fullName>
    </submittedName>
</protein>
<dbReference type="InterPro" id="IPR008579">
    <property type="entry name" value="UGlyAH_Cupin_dom"/>
</dbReference>
<dbReference type="RefSeq" id="WP_139083626.1">
    <property type="nucleotide sequence ID" value="NZ_VDFV01000063.1"/>
</dbReference>
<gene>
    <name evidence="2" type="ORF">FHG71_20855</name>
</gene>
<dbReference type="Proteomes" id="UP000305709">
    <property type="component" value="Unassembled WGS sequence"/>
</dbReference>
<dbReference type="Pfam" id="PF05899">
    <property type="entry name" value="Cupin_3"/>
    <property type="match status" value="1"/>
</dbReference>
<comment type="caution">
    <text evidence="2">The sequence shown here is derived from an EMBL/GenBank/DDBJ whole genome shotgun (WGS) entry which is preliminary data.</text>
</comment>
<evidence type="ECO:0000259" key="1">
    <source>
        <dbReference type="Pfam" id="PF05899"/>
    </source>
</evidence>
<dbReference type="InterPro" id="IPR011051">
    <property type="entry name" value="RmlC_Cupin_sf"/>
</dbReference>
<dbReference type="AlphaFoldDB" id="A0A5C4N5E3"/>
<dbReference type="OrthoDB" id="116921at2"/>
<evidence type="ECO:0000313" key="2">
    <source>
        <dbReference type="EMBL" id="TNC61834.1"/>
    </source>
</evidence>